<evidence type="ECO:0000313" key="2">
    <source>
        <dbReference type="Proteomes" id="UP000000304"/>
    </source>
</evidence>
<sequence length="78" mass="8802">MNAEIYHATKSDNRIDRNLHEVDATSPLNFGTCGVMMRIGTFKPLSHRTTTHPAATHPIELCRATPNPRTLVVRKRVH</sequence>
<protein>
    <submittedName>
        <fullName evidence="1">GD17949</fullName>
    </submittedName>
</protein>
<proteinExistence type="predicted"/>
<keyword evidence="2" id="KW-1185">Reference proteome</keyword>
<dbReference type="PhylomeDB" id="B4QL60"/>
<evidence type="ECO:0000313" key="1">
    <source>
        <dbReference type="EMBL" id="EDX10585.1"/>
    </source>
</evidence>
<dbReference type="HOGENOM" id="CLU_197790_0_0_1"/>
<reference evidence="1 2" key="1">
    <citation type="journal article" date="2007" name="Nature">
        <title>Evolution of genes and genomes on the Drosophila phylogeny.</title>
        <authorList>
            <consortium name="Drosophila 12 Genomes Consortium"/>
            <person name="Clark A.G."/>
            <person name="Eisen M.B."/>
            <person name="Smith D.R."/>
            <person name="Bergman C.M."/>
            <person name="Oliver B."/>
            <person name="Markow T.A."/>
            <person name="Kaufman T.C."/>
            <person name="Kellis M."/>
            <person name="Gelbart W."/>
            <person name="Iyer V.N."/>
            <person name="Pollard D.A."/>
            <person name="Sackton T.B."/>
            <person name="Larracuente A.M."/>
            <person name="Singh N.D."/>
            <person name="Abad J.P."/>
            <person name="Abt D.N."/>
            <person name="Adryan B."/>
            <person name="Aguade M."/>
            <person name="Akashi H."/>
            <person name="Anderson W.W."/>
            <person name="Aquadro C.F."/>
            <person name="Ardell D.H."/>
            <person name="Arguello R."/>
            <person name="Artieri C.G."/>
            <person name="Barbash D.A."/>
            <person name="Barker D."/>
            <person name="Barsanti P."/>
            <person name="Batterham P."/>
            <person name="Batzoglou S."/>
            <person name="Begun D."/>
            <person name="Bhutkar A."/>
            <person name="Blanco E."/>
            <person name="Bosak S.A."/>
            <person name="Bradley R.K."/>
            <person name="Brand A.D."/>
            <person name="Brent M.R."/>
            <person name="Brooks A.N."/>
            <person name="Brown R.H."/>
            <person name="Butlin R.K."/>
            <person name="Caggese C."/>
            <person name="Calvi B.R."/>
            <person name="Bernardo de Carvalho A."/>
            <person name="Caspi A."/>
            <person name="Castrezana S."/>
            <person name="Celniker S.E."/>
            <person name="Chang J.L."/>
            <person name="Chapple C."/>
            <person name="Chatterji S."/>
            <person name="Chinwalla A."/>
            <person name="Civetta A."/>
            <person name="Clifton S.W."/>
            <person name="Comeron J.M."/>
            <person name="Costello J.C."/>
            <person name="Coyne J.A."/>
            <person name="Daub J."/>
            <person name="David R.G."/>
            <person name="Delcher A.L."/>
            <person name="Delehaunty K."/>
            <person name="Do C.B."/>
            <person name="Ebling H."/>
            <person name="Edwards K."/>
            <person name="Eickbush T."/>
            <person name="Evans J.D."/>
            <person name="Filipski A."/>
            <person name="Findeiss S."/>
            <person name="Freyhult E."/>
            <person name="Fulton L."/>
            <person name="Fulton R."/>
            <person name="Garcia A.C."/>
            <person name="Gardiner A."/>
            <person name="Garfield D.A."/>
            <person name="Garvin B.E."/>
            <person name="Gibson G."/>
            <person name="Gilbert D."/>
            <person name="Gnerre S."/>
            <person name="Godfrey J."/>
            <person name="Good R."/>
            <person name="Gotea V."/>
            <person name="Gravely B."/>
            <person name="Greenberg A.J."/>
            <person name="Griffiths-Jones S."/>
            <person name="Gross S."/>
            <person name="Guigo R."/>
            <person name="Gustafson E.A."/>
            <person name="Haerty W."/>
            <person name="Hahn M.W."/>
            <person name="Halligan D.L."/>
            <person name="Halpern A.L."/>
            <person name="Halter G.M."/>
            <person name="Han M.V."/>
            <person name="Heger A."/>
            <person name="Hillier L."/>
            <person name="Hinrichs A.S."/>
            <person name="Holmes I."/>
            <person name="Hoskins R.A."/>
            <person name="Hubisz M.J."/>
            <person name="Hultmark D."/>
            <person name="Huntley M.A."/>
            <person name="Jaffe D.B."/>
            <person name="Jagadeeshan S."/>
            <person name="Jeck W.R."/>
            <person name="Johnson J."/>
            <person name="Jones C.D."/>
            <person name="Jordan W.C."/>
            <person name="Karpen G.H."/>
            <person name="Kataoka E."/>
            <person name="Keightley P.D."/>
            <person name="Kheradpour P."/>
            <person name="Kirkness E.F."/>
            <person name="Koerich L.B."/>
            <person name="Kristiansen K."/>
            <person name="Kudrna D."/>
            <person name="Kulathinal R.J."/>
            <person name="Kumar S."/>
            <person name="Kwok R."/>
            <person name="Lander E."/>
            <person name="Langley C.H."/>
            <person name="Lapoint R."/>
            <person name="Lazzaro B.P."/>
            <person name="Lee S.J."/>
            <person name="Levesque L."/>
            <person name="Li R."/>
            <person name="Lin C.F."/>
            <person name="Lin M.F."/>
            <person name="Lindblad-Toh K."/>
            <person name="Llopart A."/>
            <person name="Long M."/>
            <person name="Low L."/>
            <person name="Lozovsky E."/>
            <person name="Lu J."/>
            <person name="Luo M."/>
            <person name="Machado C.A."/>
            <person name="Makalowski W."/>
            <person name="Marzo M."/>
            <person name="Matsuda M."/>
            <person name="Matzkin L."/>
            <person name="McAllister B."/>
            <person name="McBride C.S."/>
            <person name="McKernan B."/>
            <person name="McKernan K."/>
            <person name="Mendez-Lago M."/>
            <person name="Minx P."/>
            <person name="Mollenhauer M.U."/>
            <person name="Montooth K."/>
            <person name="Mount S.M."/>
            <person name="Mu X."/>
            <person name="Myers E."/>
            <person name="Negre B."/>
            <person name="Newfeld S."/>
            <person name="Nielsen R."/>
            <person name="Noor M.A."/>
            <person name="O'Grady P."/>
            <person name="Pachter L."/>
            <person name="Papaceit M."/>
            <person name="Parisi M.J."/>
            <person name="Parisi M."/>
            <person name="Parts L."/>
            <person name="Pedersen J.S."/>
            <person name="Pesole G."/>
            <person name="Phillippy A.M."/>
            <person name="Ponting C.P."/>
            <person name="Pop M."/>
            <person name="Porcelli D."/>
            <person name="Powell J.R."/>
            <person name="Prohaska S."/>
            <person name="Pruitt K."/>
            <person name="Puig M."/>
            <person name="Quesneville H."/>
            <person name="Ram K.R."/>
            <person name="Rand D."/>
            <person name="Rasmussen M.D."/>
            <person name="Reed L.K."/>
            <person name="Reenan R."/>
            <person name="Reily A."/>
            <person name="Remington K.A."/>
            <person name="Rieger T.T."/>
            <person name="Ritchie M.G."/>
            <person name="Robin C."/>
            <person name="Rogers Y.H."/>
            <person name="Rohde C."/>
            <person name="Rozas J."/>
            <person name="Rubenfield M.J."/>
            <person name="Ruiz A."/>
            <person name="Russo S."/>
            <person name="Salzberg S.L."/>
            <person name="Sanchez-Gracia A."/>
            <person name="Saranga D.J."/>
            <person name="Sato H."/>
            <person name="Schaeffer S.W."/>
            <person name="Schatz M.C."/>
            <person name="Schlenke T."/>
            <person name="Schwartz R."/>
            <person name="Segarra C."/>
            <person name="Singh R.S."/>
            <person name="Sirot L."/>
            <person name="Sirota M."/>
            <person name="Sisneros N.B."/>
            <person name="Smith C.D."/>
            <person name="Smith T.F."/>
            <person name="Spieth J."/>
            <person name="Stage D.E."/>
            <person name="Stark A."/>
            <person name="Stephan W."/>
            <person name="Strausberg R.L."/>
            <person name="Strempel S."/>
            <person name="Sturgill D."/>
            <person name="Sutton G."/>
            <person name="Sutton G.G."/>
            <person name="Tao W."/>
            <person name="Teichmann S."/>
            <person name="Tobari Y.N."/>
            <person name="Tomimura Y."/>
            <person name="Tsolas J.M."/>
            <person name="Valente V.L."/>
            <person name="Venter E."/>
            <person name="Venter J.C."/>
            <person name="Vicario S."/>
            <person name="Vieira F.G."/>
            <person name="Vilella A.J."/>
            <person name="Villasante A."/>
            <person name="Walenz B."/>
            <person name="Wang J."/>
            <person name="Wasserman M."/>
            <person name="Watts T."/>
            <person name="Wilson D."/>
            <person name="Wilson R.K."/>
            <person name="Wing R.A."/>
            <person name="Wolfner M.F."/>
            <person name="Wong A."/>
            <person name="Wong G.K."/>
            <person name="Wu C.I."/>
            <person name="Wu G."/>
            <person name="Yamamoto D."/>
            <person name="Yang H.P."/>
            <person name="Yang S.P."/>
            <person name="Yorke J.A."/>
            <person name="Yoshida K."/>
            <person name="Zdobnov E."/>
            <person name="Zhang P."/>
            <person name="Zhang Y."/>
            <person name="Zimin A.V."/>
            <person name="Baldwin J."/>
            <person name="Abdouelleil A."/>
            <person name="Abdulkadir J."/>
            <person name="Abebe A."/>
            <person name="Abera B."/>
            <person name="Abreu J."/>
            <person name="Acer S.C."/>
            <person name="Aftuck L."/>
            <person name="Alexander A."/>
            <person name="An P."/>
            <person name="Anderson E."/>
            <person name="Anderson S."/>
            <person name="Arachi H."/>
            <person name="Azer M."/>
            <person name="Bachantsang P."/>
            <person name="Barry A."/>
            <person name="Bayul T."/>
            <person name="Berlin A."/>
            <person name="Bessette D."/>
            <person name="Bloom T."/>
            <person name="Blye J."/>
            <person name="Boguslavskiy L."/>
            <person name="Bonnet C."/>
            <person name="Boukhgalter B."/>
            <person name="Bourzgui I."/>
            <person name="Brown A."/>
            <person name="Cahill P."/>
            <person name="Channer S."/>
            <person name="Cheshatsang Y."/>
            <person name="Chuda L."/>
            <person name="Citroen M."/>
            <person name="Collymore A."/>
            <person name="Cooke P."/>
            <person name="Costello M."/>
            <person name="D'Aco K."/>
            <person name="Daza R."/>
            <person name="De Haan G."/>
            <person name="DeGray S."/>
            <person name="DeMaso C."/>
            <person name="Dhargay N."/>
            <person name="Dooley K."/>
            <person name="Dooley E."/>
            <person name="Doricent M."/>
            <person name="Dorje P."/>
            <person name="Dorjee K."/>
            <person name="Dupes A."/>
            <person name="Elong R."/>
            <person name="Falk J."/>
            <person name="Farina A."/>
            <person name="Faro S."/>
            <person name="Ferguson D."/>
            <person name="Fisher S."/>
            <person name="Foley C.D."/>
            <person name="Franke A."/>
            <person name="Friedrich D."/>
            <person name="Gadbois L."/>
            <person name="Gearin G."/>
            <person name="Gearin C.R."/>
            <person name="Giannoukos G."/>
            <person name="Goode T."/>
            <person name="Graham J."/>
            <person name="Grandbois E."/>
            <person name="Grewal S."/>
            <person name="Gyaltsen K."/>
            <person name="Hafez N."/>
            <person name="Hagos B."/>
            <person name="Hall J."/>
            <person name="Henson C."/>
            <person name="Hollinger A."/>
            <person name="Honan T."/>
            <person name="Huard M.D."/>
            <person name="Hughes L."/>
            <person name="Hurhula B."/>
            <person name="Husby M.E."/>
            <person name="Kamat A."/>
            <person name="Kanga B."/>
            <person name="Kashin S."/>
            <person name="Khazanovich D."/>
            <person name="Kisner P."/>
            <person name="Lance K."/>
            <person name="Lara M."/>
            <person name="Lee W."/>
            <person name="Lennon N."/>
            <person name="Letendre F."/>
            <person name="LeVine R."/>
            <person name="Lipovsky A."/>
            <person name="Liu X."/>
            <person name="Liu J."/>
            <person name="Liu S."/>
            <person name="Lokyitsang T."/>
            <person name="Lokyitsang Y."/>
            <person name="Lubonja R."/>
            <person name="Lui A."/>
            <person name="MacDonald P."/>
            <person name="Magnisalis V."/>
            <person name="Maru K."/>
            <person name="Matthews C."/>
            <person name="McCusker W."/>
            <person name="McDonough S."/>
            <person name="Mehta T."/>
            <person name="Meldrim J."/>
            <person name="Meneus L."/>
            <person name="Mihai O."/>
            <person name="Mihalev A."/>
            <person name="Mihova T."/>
            <person name="Mittelman R."/>
            <person name="Mlenga V."/>
            <person name="Montmayeur A."/>
            <person name="Mulrain L."/>
            <person name="Navidi A."/>
            <person name="Naylor J."/>
            <person name="Negash T."/>
            <person name="Nguyen T."/>
            <person name="Nguyen N."/>
            <person name="Nicol R."/>
            <person name="Norbu C."/>
            <person name="Norbu N."/>
            <person name="Novod N."/>
            <person name="O'Neill B."/>
            <person name="Osman S."/>
            <person name="Markiewicz E."/>
            <person name="Oyono O.L."/>
            <person name="Patti C."/>
            <person name="Phunkhang P."/>
            <person name="Pierre F."/>
            <person name="Priest M."/>
            <person name="Raghuraman S."/>
            <person name="Rege F."/>
            <person name="Reyes R."/>
            <person name="Rise C."/>
            <person name="Rogov P."/>
            <person name="Ross K."/>
            <person name="Ryan E."/>
            <person name="Settipalli S."/>
            <person name="Shea T."/>
            <person name="Sherpa N."/>
            <person name="Shi L."/>
            <person name="Shih D."/>
            <person name="Sparrow T."/>
            <person name="Spaulding J."/>
            <person name="Stalker J."/>
            <person name="Stange-Thomann N."/>
            <person name="Stavropoulos S."/>
            <person name="Stone C."/>
            <person name="Strader C."/>
            <person name="Tesfaye S."/>
            <person name="Thomson T."/>
            <person name="Thoulutsang Y."/>
            <person name="Thoulutsang D."/>
            <person name="Topham K."/>
            <person name="Topping I."/>
            <person name="Tsamla T."/>
            <person name="Vassiliev H."/>
            <person name="Vo A."/>
            <person name="Wangchuk T."/>
            <person name="Wangdi T."/>
            <person name="Weiand M."/>
            <person name="Wilkinson J."/>
            <person name="Wilson A."/>
            <person name="Yadav S."/>
            <person name="Young G."/>
            <person name="Yu Q."/>
            <person name="Zembek L."/>
            <person name="Zhong D."/>
            <person name="Zimmer A."/>
            <person name="Zwirko Z."/>
            <person name="Jaffe D.B."/>
            <person name="Alvarez P."/>
            <person name="Brockman W."/>
            <person name="Butler J."/>
            <person name="Chin C."/>
            <person name="Gnerre S."/>
            <person name="Grabherr M."/>
            <person name="Kleber M."/>
            <person name="Mauceli E."/>
            <person name="MacCallum I."/>
        </authorList>
    </citation>
    <scope>NUCLEOTIDE SEQUENCE [LARGE SCALE GENOMIC DNA]</scope>
    <source>
        <strain evidence="2">white501</strain>
    </source>
</reference>
<organism evidence="1 2">
    <name type="scientific">Drosophila simulans</name>
    <name type="common">Fruit fly</name>
    <dbReference type="NCBI Taxonomy" id="7240"/>
    <lineage>
        <taxon>Eukaryota</taxon>
        <taxon>Metazoa</taxon>
        <taxon>Ecdysozoa</taxon>
        <taxon>Arthropoda</taxon>
        <taxon>Hexapoda</taxon>
        <taxon>Insecta</taxon>
        <taxon>Pterygota</taxon>
        <taxon>Neoptera</taxon>
        <taxon>Endopterygota</taxon>
        <taxon>Diptera</taxon>
        <taxon>Brachycera</taxon>
        <taxon>Muscomorpha</taxon>
        <taxon>Ephydroidea</taxon>
        <taxon>Drosophilidae</taxon>
        <taxon>Drosophila</taxon>
        <taxon>Sophophora</taxon>
    </lineage>
</organism>
<accession>B4QL60</accession>
<dbReference type="AlphaFoldDB" id="B4QL60"/>
<name>B4QL60_DROSI</name>
<dbReference type="Proteomes" id="UP000000304">
    <property type="component" value="Chromosome 3L"/>
</dbReference>
<dbReference type="EMBL" id="CM000363">
    <property type="protein sequence ID" value="EDX10585.1"/>
    <property type="molecule type" value="Genomic_DNA"/>
</dbReference>
<dbReference type="OMA" id="GVMMRIG"/>
<gene>
    <name evidence="1" type="primary">Dsim\GD17949</name>
    <name evidence="1" type="ORF">Dsim_GD17949</name>
</gene>